<dbReference type="GO" id="GO:0005737">
    <property type="term" value="C:cytoplasm"/>
    <property type="evidence" value="ECO:0007669"/>
    <property type="project" value="TreeGrafter"/>
</dbReference>
<dbReference type="OMA" id="VGINRPW"/>
<dbReference type="InterPro" id="IPR050357">
    <property type="entry name" value="Arrestin_domain-protein"/>
</dbReference>
<dbReference type="GeneID" id="115398218"/>
<organism evidence="3 4">
    <name type="scientific">Salarias fasciatus</name>
    <name type="common">Jewelled blenny</name>
    <name type="synonym">Blennius fasciatus</name>
    <dbReference type="NCBI Taxonomy" id="181472"/>
    <lineage>
        <taxon>Eukaryota</taxon>
        <taxon>Metazoa</taxon>
        <taxon>Chordata</taxon>
        <taxon>Craniata</taxon>
        <taxon>Vertebrata</taxon>
        <taxon>Euteleostomi</taxon>
        <taxon>Actinopterygii</taxon>
        <taxon>Neopterygii</taxon>
        <taxon>Teleostei</taxon>
        <taxon>Neoteleostei</taxon>
        <taxon>Acanthomorphata</taxon>
        <taxon>Ovalentaria</taxon>
        <taxon>Blenniimorphae</taxon>
        <taxon>Blenniiformes</taxon>
        <taxon>Blennioidei</taxon>
        <taxon>Blenniidae</taxon>
        <taxon>Salariinae</taxon>
        <taxon>Salarias</taxon>
    </lineage>
</organism>
<reference evidence="3" key="1">
    <citation type="submission" date="2019-06" db="EMBL/GenBank/DDBJ databases">
        <authorList>
            <consortium name="Wellcome Sanger Institute Data Sharing"/>
        </authorList>
    </citation>
    <scope>NUCLEOTIDE SEQUENCE [LARGE SCALE GENOMIC DNA]</scope>
</reference>
<evidence type="ECO:0000259" key="2">
    <source>
        <dbReference type="SMART" id="SM01017"/>
    </source>
</evidence>
<proteinExistence type="inferred from homology"/>
<dbReference type="PANTHER" id="PTHR11188">
    <property type="entry name" value="ARRESTIN DOMAIN CONTAINING PROTEIN"/>
    <property type="match status" value="1"/>
</dbReference>
<dbReference type="InterPro" id="IPR011021">
    <property type="entry name" value="Arrestin-like_N"/>
</dbReference>
<gene>
    <name evidence="3" type="primary">LOC115398218</name>
</gene>
<dbReference type="OrthoDB" id="2333384at2759"/>
<dbReference type="InParanoid" id="A0A672G1Z0"/>
<evidence type="ECO:0000313" key="3">
    <source>
        <dbReference type="Ensembl" id="ENSSFAP00005005069.1"/>
    </source>
</evidence>
<dbReference type="SUPFAM" id="SSF81296">
    <property type="entry name" value="E set domains"/>
    <property type="match status" value="2"/>
</dbReference>
<evidence type="ECO:0000313" key="4">
    <source>
        <dbReference type="Proteomes" id="UP000472267"/>
    </source>
</evidence>
<dbReference type="Gene3D" id="2.60.40.640">
    <property type="match status" value="2"/>
</dbReference>
<evidence type="ECO:0000256" key="1">
    <source>
        <dbReference type="ARBA" id="ARBA00005298"/>
    </source>
</evidence>
<dbReference type="RefSeq" id="XP_029960753.1">
    <property type="nucleotide sequence ID" value="XM_030104893.1"/>
</dbReference>
<reference evidence="3" key="3">
    <citation type="submission" date="2025-09" db="UniProtKB">
        <authorList>
            <consortium name="Ensembl"/>
        </authorList>
    </citation>
    <scope>IDENTIFICATION</scope>
</reference>
<dbReference type="SMART" id="SM01017">
    <property type="entry name" value="Arrestin_C"/>
    <property type="match status" value="1"/>
</dbReference>
<protein>
    <submittedName>
        <fullName evidence="3">Arrestin domain-containing protein 3-like</fullName>
    </submittedName>
</protein>
<dbReference type="GO" id="GO:0015031">
    <property type="term" value="P:protein transport"/>
    <property type="evidence" value="ECO:0007669"/>
    <property type="project" value="TreeGrafter"/>
</dbReference>
<feature type="domain" description="Arrestin C-terminal-like" evidence="2">
    <location>
        <begin position="176"/>
        <end position="306"/>
    </location>
</feature>
<dbReference type="Proteomes" id="UP000472267">
    <property type="component" value="Chromosome 12"/>
</dbReference>
<reference evidence="3" key="2">
    <citation type="submission" date="2025-08" db="UniProtKB">
        <authorList>
            <consortium name="Ensembl"/>
        </authorList>
    </citation>
    <scope>IDENTIFICATION</scope>
</reference>
<dbReference type="AlphaFoldDB" id="A0A672G1Z0"/>
<dbReference type="InterPro" id="IPR014756">
    <property type="entry name" value="Ig_E-set"/>
</dbReference>
<dbReference type="Pfam" id="PF02752">
    <property type="entry name" value="Arrestin_C"/>
    <property type="match status" value="1"/>
</dbReference>
<dbReference type="InterPro" id="IPR014752">
    <property type="entry name" value="Arrestin-like_C"/>
</dbReference>
<dbReference type="GO" id="GO:0007399">
    <property type="term" value="P:nervous system development"/>
    <property type="evidence" value="ECO:0007669"/>
    <property type="project" value="UniProtKB-ARBA"/>
</dbReference>
<keyword evidence="4" id="KW-1185">Reference proteome</keyword>
<dbReference type="PANTHER" id="PTHR11188:SF135">
    <property type="entry name" value="ARRESTIN DOMAIN CONTAINING 3-LIKE-RELATED"/>
    <property type="match status" value="1"/>
</dbReference>
<dbReference type="GO" id="GO:0005886">
    <property type="term" value="C:plasma membrane"/>
    <property type="evidence" value="ECO:0007669"/>
    <property type="project" value="TreeGrafter"/>
</dbReference>
<dbReference type="InterPro" id="IPR011022">
    <property type="entry name" value="Arrestin_C-like"/>
</dbReference>
<dbReference type="Pfam" id="PF00339">
    <property type="entry name" value="Arrestin_N"/>
    <property type="match status" value="1"/>
</dbReference>
<dbReference type="Ensembl" id="ENSSFAT00005005369.1">
    <property type="protein sequence ID" value="ENSSFAP00005005069.1"/>
    <property type="gene ID" value="ENSSFAG00005003248.1"/>
</dbReference>
<accession>A0A672G1Z0</accession>
<name>A0A672G1Z0_SALFA</name>
<comment type="similarity">
    <text evidence="1">Belongs to the arrestin family.</text>
</comment>
<sequence>MFQSTFKNFNFNFNSSNEGNTVSSGDLLTGHISFDLTKPTKIRSITMSLTGGVRVYWSTGSGKNRRSHSARLTFFDLKTVLQQDQDEAVERPELSPGTHMYPFSCQIPQGDFPPTFNGAHGQVIYVLTVGINRPWHMAKTFQTDLNFVSRVDTSQPDLPLPLSGSNRAKTCNLWCTSGEVTLAARTEKKAFIPGETAKIICDFSNGSSKTATLKVKLQQQQTYYTHNRVSRRTVFKELASEVGDPVAPYTSDQHAEVMITIPSPLTMSITNCSILELEYLIQVSLCVKPCTDVMVLFPIVLCDTPVEARFPF</sequence>